<evidence type="ECO:0000256" key="4">
    <source>
        <dbReference type="ARBA" id="ARBA00022723"/>
    </source>
</evidence>
<keyword evidence="4" id="KW-0479">Metal-binding</keyword>
<keyword evidence="2 9" id="KW-0575">Peroxidase</keyword>
<dbReference type="GO" id="GO:0004601">
    <property type="term" value="F:peroxidase activity"/>
    <property type="evidence" value="ECO:0007669"/>
    <property type="project" value="UniProtKB-KW"/>
</dbReference>
<comment type="caution">
    <text evidence="9">The sequence shown here is derived from an EMBL/GenBank/DDBJ whole genome shotgun (WGS) entry which is preliminary data.</text>
</comment>
<evidence type="ECO:0000259" key="8">
    <source>
        <dbReference type="PROSITE" id="PS51405"/>
    </source>
</evidence>
<evidence type="ECO:0000256" key="1">
    <source>
        <dbReference type="ARBA" id="ARBA00001970"/>
    </source>
</evidence>
<dbReference type="AlphaFoldDB" id="A0A4S4KNZ4"/>
<dbReference type="EC" id="1.11.2.1" evidence="9"/>
<comment type="cofactor">
    <cofactor evidence="1">
        <name>heme b</name>
        <dbReference type="ChEBI" id="CHEBI:60344"/>
    </cofactor>
</comment>
<evidence type="ECO:0000256" key="5">
    <source>
        <dbReference type="ARBA" id="ARBA00023002"/>
    </source>
</evidence>
<keyword evidence="5 9" id="KW-0560">Oxidoreductase</keyword>
<dbReference type="Gene3D" id="1.10.489.10">
    <property type="entry name" value="Chloroperoxidase-like"/>
    <property type="match status" value="1"/>
</dbReference>
<reference evidence="9 10" key="1">
    <citation type="submission" date="2019-02" db="EMBL/GenBank/DDBJ databases">
        <title>Genome sequencing of the rare red list fungi Phlebia centrifuga.</title>
        <authorList>
            <person name="Buettner E."/>
            <person name="Kellner H."/>
        </authorList>
    </citation>
    <scope>NUCLEOTIDE SEQUENCE [LARGE SCALE GENOMIC DNA]</scope>
    <source>
        <strain evidence="9 10">DSM 108282</strain>
    </source>
</reference>
<evidence type="ECO:0000313" key="10">
    <source>
        <dbReference type="Proteomes" id="UP000309038"/>
    </source>
</evidence>
<sequence>MTINPVSALTNIGVLIWDLGLTIYNVVTPNLPADDVVPVGSAGAHGSWPQYVAPTEGDSRCSCPALNAMANHGILPHSGREITFRELNAKIRSTYNFAPSFCFFVPKYIADVLCRDYWSDTFSLADIDVHNGIEHDASMIREDSIIQPDQGKPAIHLIRELLSCGSGPNGDLTPIDLSRFSGKRRAESKKSNPQFSLSTFHKLFGSSNSSTLLTIFGGRLKDITPFLLEERLPEGWQPRIVHPMGLTMTEFNKTAFQVELGIKEELPPNLGLSGSGVPVKEKVA</sequence>
<keyword evidence="3" id="KW-0349">Heme</keyword>
<proteinExistence type="inferred from homology"/>
<keyword evidence="6" id="KW-0408">Iron</keyword>
<protein>
    <submittedName>
        <fullName evidence="9">Heme-thiolate peroxidase</fullName>
        <ecNumber evidence="9">1.11.2.1</ecNumber>
    </submittedName>
</protein>
<evidence type="ECO:0000256" key="6">
    <source>
        <dbReference type="ARBA" id="ARBA00023004"/>
    </source>
</evidence>
<comment type="similarity">
    <text evidence="7">Belongs to the chloroperoxidase family.</text>
</comment>
<feature type="domain" description="Heme haloperoxidase family profile" evidence="8">
    <location>
        <begin position="47"/>
        <end position="253"/>
    </location>
</feature>
<dbReference type="PROSITE" id="PS51405">
    <property type="entry name" value="HEME_HALOPEROXIDASE"/>
    <property type="match status" value="1"/>
</dbReference>
<dbReference type="InterPro" id="IPR000028">
    <property type="entry name" value="Chloroperoxidase"/>
</dbReference>
<dbReference type="Proteomes" id="UP000309038">
    <property type="component" value="Unassembled WGS sequence"/>
</dbReference>
<dbReference type="InterPro" id="IPR036851">
    <property type="entry name" value="Chloroperoxidase-like_sf"/>
</dbReference>
<dbReference type="PANTHER" id="PTHR33577">
    <property type="entry name" value="STERIGMATOCYSTIN BIOSYNTHESIS PEROXIDASE STCC-RELATED"/>
    <property type="match status" value="1"/>
</dbReference>
<dbReference type="SUPFAM" id="SSF47571">
    <property type="entry name" value="Cloroperoxidase"/>
    <property type="match status" value="1"/>
</dbReference>
<dbReference type="EMBL" id="SGPJ01000054">
    <property type="protein sequence ID" value="THH00292.1"/>
    <property type="molecule type" value="Genomic_DNA"/>
</dbReference>
<organism evidence="9 10">
    <name type="scientific">Hermanssonia centrifuga</name>
    <dbReference type="NCBI Taxonomy" id="98765"/>
    <lineage>
        <taxon>Eukaryota</taxon>
        <taxon>Fungi</taxon>
        <taxon>Dikarya</taxon>
        <taxon>Basidiomycota</taxon>
        <taxon>Agaricomycotina</taxon>
        <taxon>Agaricomycetes</taxon>
        <taxon>Polyporales</taxon>
        <taxon>Meruliaceae</taxon>
        <taxon>Hermanssonia</taxon>
    </lineage>
</organism>
<evidence type="ECO:0000256" key="2">
    <source>
        <dbReference type="ARBA" id="ARBA00022559"/>
    </source>
</evidence>
<evidence type="ECO:0000256" key="7">
    <source>
        <dbReference type="ARBA" id="ARBA00025795"/>
    </source>
</evidence>
<accession>A0A4S4KNZ4</accession>
<dbReference type="PANTHER" id="PTHR33577:SF18">
    <property type="entry name" value="HEME HALOPEROXIDASE FAMILY PROFILE DOMAIN-CONTAINING PROTEIN"/>
    <property type="match status" value="1"/>
</dbReference>
<keyword evidence="10" id="KW-1185">Reference proteome</keyword>
<evidence type="ECO:0000256" key="3">
    <source>
        <dbReference type="ARBA" id="ARBA00022617"/>
    </source>
</evidence>
<evidence type="ECO:0000313" key="9">
    <source>
        <dbReference type="EMBL" id="THH00292.1"/>
    </source>
</evidence>
<dbReference type="Pfam" id="PF01328">
    <property type="entry name" value="Peroxidase_2"/>
    <property type="match status" value="1"/>
</dbReference>
<name>A0A4S4KNZ4_9APHY</name>
<dbReference type="GO" id="GO:0046872">
    <property type="term" value="F:metal ion binding"/>
    <property type="evidence" value="ECO:0007669"/>
    <property type="project" value="UniProtKB-KW"/>
</dbReference>
<gene>
    <name evidence="9" type="ORF">EW026_g2207</name>
</gene>